<evidence type="ECO:0000313" key="2">
    <source>
        <dbReference type="Proteomes" id="UP000015559"/>
    </source>
</evidence>
<sequence length="309" mass="34880">MSEMFFWRKQKPSYEKAMDWFKQHMVPDQGIIVHTKTPVPYPEVTGYFIPTLYNWGEQELARTCTRWLLSIQLPNGAFPAPDGVPYTFDTGQIMRGLCAALNDMNDIEAPLRNACDWVVAQIDTEGRLTTPSTELWTGIANDLIHTYVLPPLAQAGKLLGVKEYEDAANFVLSYYKKQEALVPFNRLSHFHAYTMEALCELGELELASRGMADVERCQRDDGSIPAYPDVDWVCSTGMAQYAIVWYTLGKKQPADLAMRYLEKIQNKSGGFYGSYGKGAKYIAGAEISWAVKYFLDAHLLKMQGEGKHA</sequence>
<gene>
    <name evidence="1" type="ORF">SCD_n02980</name>
</gene>
<dbReference type="KEGG" id="sdr:SCD_n02980"/>
<dbReference type="Proteomes" id="UP000015559">
    <property type="component" value="Chromosome"/>
</dbReference>
<dbReference type="eggNOG" id="COG3533">
    <property type="taxonomic scope" value="Bacteria"/>
</dbReference>
<dbReference type="InterPro" id="IPR008930">
    <property type="entry name" value="Terpenoid_cyclase/PrenylTrfase"/>
</dbReference>
<accession>S6APE4</accession>
<keyword evidence="2" id="KW-1185">Reference proteome</keyword>
<dbReference type="EMBL" id="AP013066">
    <property type="protein sequence ID" value="BAN36779.1"/>
    <property type="molecule type" value="Genomic_DNA"/>
</dbReference>
<evidence type="ECO:0008006" key="3">
    <source>
        <dbReference type="Google" id="ProtNLM"/>
    </source>
</evidence>
<dbReference type="SUPFAM" id="SSF48239">
    <property type="entry name" value="Terpenoid cyclases/Protein prenyltransferases"/>
    <property type="match status" value="2"/>
</dbReference>
<organism evidence="1 2">
    <name type="scientific">Sulfuricella denitrificans (strain DSM 22764 / NBRC 105220 / skB26)</name>
    <dbReference type="NCBI Taxonomy" id="1163617"/>
    <lineage>
        <taxon>Bacteria</taxon>
        <taxon>Pseudomonadati</taxon>
        <taxon>Pseudomonadota</taxon>
        <taxon>Betaproteobacteria</taxon>
        <taxon>Nitrosomonadales</taxon>
        <taxon>Sulfuricellaceae</taxon>
        <taxon>Sulfuricella</taxon>
    </lineage>
</organism>
<reference evidence="1 2" key="1">
    <citation type="journal article" date="2012" name="Appl. Environ. Microbiol.">
        <title>Draft genome sequence of a psychrotolerant sulfur-oxidizing bacterium, Sulfuricella denitrificans skB26, and proteomic insights into cold adaptation.</title>
        <authorList>
            <person name="Watanabe T."/>
            <person name="Kojima H."/>
            <person name="Fukui M."/>
        </authorList>
    </citation>
    <scope>NUCLEOTIDE SEQUENCE [LARGE SCALE GENOMIC DNA]</scope>
    <source>
        <strain evidence="2">skB26</strain>
    </source>
</reference>
<name>S6APE4_SULDS</name>
<dbReference type="STRING" id="1163617.SCD_n02980"/>
<dbReference type="HOGENOM" id="CLU_728898_0_0_4"/>
<evidence type="ECO:0000313" key="1">
    <source>
        <dbReference type="EMBL" id="BAN36779.1"/>
    </source>
</evidence>
<dbReference type="Gene3D" id="1.50.10.20">
    <property type="match status" value="2"/>
</dbReference>
<protein>
    <recommendedName>
        <fullName evidence="3">Terpene cyclase/mutase family protein</fullName>
    </recommendedName>
</protein>
<dbReference type="AlphaFoldDB" id="S6APE4"/>
<proteinExistence type="predicted"/>